<dbReference type="GO" id="GO:0003723">
    <property type="term" value="F:RNA binding"/>
    <property type="evidence" value="ECO:0007669"/>
    <property type="project" value="InterPro"/>
</dbReference>
<keyword evidence="3 4" id="KW-0413">Isomerase</keyword>
<evidence type="ECO:0000256" key="1">
    <source>
        <dbReference type="ARBA" id="ARBA00009375"/>
    </source>
</evidence>
<evidence type="ECO:0000256" key="2">
    <source>
        <dbReference type="ARBA" id="ARBA00022694"/>
    </source>
</evidence>
<dbReference type="PANTHER" id="PTHR11142:SF0">
    <property type="entry name" value="TRNA PSEUDOURIDINE SYNTHASE-LIKE 1"/>
    <property type="match status" value="1"/>
</dbReference>
<dbReference type="InterPro" id="IPR020094">
    <property type="entry name" value="TruA/RsuA/RluB/E/F_N"/>
</dbReference>
<sequence>MVSAHAESNEPAAPIGDGGLVRLRLDISYDGTDFSGWARQTDLRTVCGEIEDKLGTVLRQPVQLTVAGRTDAGVHATGQVAHVDVQGELLPDDPSRLVRRLARFLPKDVRVKQISVVPRDFDARFSAMRRYYEYRVTNAAFGVEPLRARDTVSYPKPLDLAAMQEASNRLLGLHNFAAFCKRREGATTVRELQRFDWAQEGTVFTAYVNADAFCWSMVRSLVGAVLSVGEGRRTADWVAGLLDETSRSSSILVAPAHGLSLVRVDYPDYSELAARNAITRETREIPSSGGCCGD</sequence>
<dbReference type="InterPro" id="IPR001406">
    <property type="entry name" value="PsdUridine_synth_TruA"/>
</dbReference>
<comment type="subunit">
    <text evidence="4">Homodimer.</text>
</comment>
<dbReference type="FunFam" id="3.30.70.660:FF:000003">
    <property type="entry name" value="tRNA pseudouridine synthase A"/>
    <property type="match status" value="1"/>
</dbReference>
<feature type="domain" description="Pseudouridine synthase I TruA alpha/beta" evidence="8">
    <location>
        <begin position="166"/>
        <end position="267"/>
    </location>
</feature>
<dbReference type="RefSeq" id="WP_099697280.1">
    <property type="nucleotide sequence ID" value="NZ_NOVD01000004.1"/>
</dbReference>
<dbReference type="SUPFAM" id="SSF55120">
    <property type="entry name" value="Pseudouridine synthase"/>
    <property type="match status" value="1"/>
</dbReference>
<reference evidence="9 10" key="1">
    <citation type="submission" date="2017-07" db="EMBL/GenBank/DDBJ databases">
        <title>Draft sequence of Rhodococcus enclensis 23b-28.</title>
        <authorList>
            <person name="Besaury L."/>
            <person name="Sancelme M."/>
            <person name="Amato P."/>
            <person name="Lallement A."/>
            <person name="Delort A.-M."/>
        </authorList>
    </citation>
    <scope>NUCLEOTIDE SEQUENCE [LARGE SCALE GENOMIC DNA]</scope>
    <source>
        <strain evidence="9 10">23b-28</strain>
    </source>
</reference>
<evidence type="ECO:0000256" key="7">
    <source>
        <dbReference type="RuleBase" id="RU003792"/>
    </source>
</evidence>
<dbReference type="Pfam" id="PF01416">
    <property type="entry name" value="PseudoU_synth_1"/>
    <property type="match status" value="2"/>
</dbReference>
<dbReference type="FunFam" id="3.30.70.580:FF:000008">
    <property type="entry name" value="tRNA pseudouridine synthase A"/>
    <property type="match status" value="1"/>
</dbReference>
<evidence type="ECO:0000313" key="10">
    <source>
        <dbReference type="Proteomes" id="UP000230886"/>
    </source>
</evidence>
<dbReference type="PIRSF" id="PIRSF001430">
    <property type="entry name" value="tRNA_psdUrid_synth"/>
    <property type="match status" value="1"/>
</dbReference>
<feature type="domain" description="Pseudouridine synthase I TruA alpha/beta" evidence="8">
    <location>
        <begin position="28"/>
        <end position="125"/>
    </location>
</feature>
<evidence type="ECO:0000313" key="9">
    <source>
        <dbReference type="EMBL" id="PCK27513.1"/>
    </source>
</evidence>
<comment type="similarity">
    <text evidence="1 4 7">Belongs to the tRNA pseudouridine synthase TruA family.</text>
</comment>
<organism evidence="9 10">
    <name type="scientific">Rhodococcus qingshengii</name>
    <dbReference type="NCBI Taxonomy" id="334542"/>
    <lineage>
        <taxon>Bacteria</taxon>
        <taxon>Bacillati</taxon>
        <taxon>Actinomycetota</taxon>
        <taxon>Actinomycetes</taxon>
        <taxon>Mycobacteriales</taxon>
        <taxon>Nocardiaceae</taxon>
        <taxon>Rhodococcus</taxon>
        <taxon>Rhodococcus erythropolis group</taxon>
    </lineage>
</organism>
<evidence type="ECO:0000259" key="8">
    <source>
        <dbReference type="Pfam" id="PF01416"/>
    </source>
</evidence>
<dbReference type="EMBL" id="NOVD01000004">
    <property type="protein sequence ID" value="PCK27513.1"/>
    <property type="molecule type" value="Genomic_DNA"/>
</dbReference>
<dbReference type="InterPro" id="IPR020095">
    <property type="entry name" value="PsdUridine_synth_TruA_C"/>
</dbReference>
<dbReference type="HAMAP" id="MF_00171">
    <property type="entry name" value="TruA"/>
    <property type="match status" value="1"/>
</dbReference>
<dbReference type="AlphaFoldDB" id="A0A2A5JD88"/>
<comment type="caution">
    <text evidence="9">The sequence shown here is derived from an EMBL/GenBank/DDBJ whole genome shotgun (WGS) entry which is preliminary data.</text>
</comment>
<dbReference type="Gene3D" id="3.30.70.660">
    <property type="entry name" value="Pseudouridine synthase I, catalytic domain, C-terminal subdomain"/>
    <property type="match status" value="1"/>
</dbReference>
<dbReference type="PANTHER" id="PTHR11142">
    <property type="entry name" value="PSEUDOURIDYLATE SYNTHASE"/>
    <property type="match status" value="1"/>
</dbReference>
<accession>A0A2A5JD88</accession>
<dbReference type="GO" id="GO:0031119">
    <property type="term" value="P:tRNA pseudouridine synthesis"/>
    <property type="evidence" value="ECO:0007669"/>
    <property type="project" value="UniProtKB-UniRule"/>
</dbReference>
<proteinExistence type="inferred from homology"/>
<dbReference type="Gene3D" id="3.30.70.580">
    <property type="entry name" value="Pseudouridine synthase I, catalytic domain, N-terminal subdomain"/>
    <property type="match status" value="1"/>
</dbReference>
<dbReference type="InterPro" id="IPR020103">
    <property type="entry name" value="PsdUridine_synth_cat_dom_sf"/>
</dbReference>
<protein>
    <recommendedName>
        <fullName evidence="4">tRNA pseudouridine synthase A</fullName>
        <ecNumber evidence="4">5.4.99.12</ecNumber>
    </recommendedName>
    <alternativeName>
        <fullName evidence="4">tRNA pseudouridine(38-40) synthase</fullName>
    </alternativeName>
    <alternativeName>
        <fullName evidence="4">tRNA pseudouridylate synthase I</fullName>
    </alternativeName>
    <alternativeName>
        <fullName evidence="4">tRNA-uridine isomerase I</fullName>
    </alternativeName>
</protein>
<dbReference type="GO" id="GO:0160147">
    <property type="term" value="F:tRNA pseudouridine(38-40) synthase activity"/>
    <property type="evidence" value="ECO:0007669"/>
    <property type="project" value="UniProtKB-EC"/>
</dbReference>
<dbReference type="CDD" id="cd02570">
    <property type="entry name" value="PseudoU_synth_EcTruA"/>
    <property type="match status" value="1"/>
</dbReference>
<dbReference type="InterPro" id="IPR020097">
    <property type="entry name" value="PsdUridine_synth_TruA_a/b_dom"/>
</dbReference>
<comment type="catalytic activity">
    <reaction evidence="4 7">
        <text>uridine(38/39/40) in tRNA = pseudouridine(38/39/40) in tRNA</text>
        <dbReference type="Rhea" id="RHEA:22376"/>
        <dbReference type="Rhea" id="RHEA-COMP:10085"/>
        <dbReference type="Rhea" id="RHEA-COMP:10087"/>
        <dbReference type="ChEBI" id="CHEBI:65314"/>
        <dbReference type="ChEBI" id="CHEBI:65315"/>
        <dbReference type="EC" id="5.4.99.12"/>
    </reaction>
</comment>
<dbReference type="NCBIfam" id="TIGR00071">
    <property type="entry name" value="hisT_truA"/>
    <property type="match status" value="1"/>
</dbReference>
<dbReference type="EC" id="5.4.99.12" evidence="4"/>
<keyword evidence="2 4" id="KW-0819">tRNA processing</keyword>
<evidence type="ECO:0000256" key="5">
    <source>
        <dbReference type="PIRSR" id="PIRSR001430-1"/>
    </source>
</evidence>
<comment type="function">
    <text evidence="4">Formation of pseudouridine at positions 38, 39 and 40 in the anticodon stem and loop of transfer RNAs.</text>
</comment>
<feature type="active site" description="Nucleophile" evidence="4 5">
    <location>
        <position position="71"/>
    </location>
</feature>
<name>A0A2A5JD88_RHOSG</name>
<evidence type="ECO:0000256" key="4">
    <source>
        <dbReference type="HAMAP-Rule" id="MF_00171"/>
    </source>
</evidence>
<gene>
    <name evidence="4" type="primary">truA</name>
    <name evidence="9" type="ORF">CHR55_08205</name>
</gene>
<dbReference type="Proteomes" id="UP000230886">
    <property type="component" value="Unassembled WGS sequence"/>
</dbReference>
<evidence type="ECO:0000256" key="6">
    <source>
        <dbReference type="PIRSR" id="PIRSR001430-2"/>
    </source>
</evidence>
<comment type="caution">
    <text evidence="4">Lacks conserved residue(s) required for the propagation of feature annotation.</text>
</comment>
<feature type="binding site" evidence="4 6">
    <location>
        <position position="132"/>
    </location>
    <ligand>
        <name>substrate</name>
    </ligand>
</feature>
<evidence type="ECO:0000256" key="3">
    <source>
        <dbReference type="ARBA" id="ARBA00023235"/>
    </source>
</evidence>